<dbReference type="SMART" id="SM00060">
    <property type="entry name" value="FN3"/>
    <property type="match status" value="2"/>
</dbReference>
<proteinExistence type="predicted"/>
<evidence type="ECO:0000256" key="2">
    <source>
        <dbReference type="SAM" id="SignalP"/>
    </source>
</evidence>
<dbReference type="STRING" id="415425.SAMN05444363_2171"/>
<evidence type="ECO:0000259" key="3">
    <source>
        <dbReference type="PROSITE" id="PS50853"/>
    </source>
</evidence>
<protein>
    <submittedName>
        <fullName evidence="4">Por secretion system C-terminal sorting domain-containing protein</fullName>
    </submittedName>
</protein>
<sequence length="859" mass="88887">MKKITLLLFLLLGLWDVKAQMSVNEGFEATATPAGWTYVSFSRSTTTPCVATASLRRNFWSSGPAGSVTTPNYVAASNGQQIDVSFVWKSTEYSTGDGVGVSVDIQYSADNGGTWNTFGNVTTTSVTACATWTGSIPAGTVPAGSDFQLRFNGTHTGGDCYFYIDSVVISQVALTPPNCASGLLPADVATGVARNPVLSWTAATGGPTSYDVYFGTSATPGLAGNTTGLTYTPAAPLLANTTYYWQVVPKNANGSATGCAIQSFTTGATVNYCTPTTTFGCTDGDVIARVTLNTLDNDSGTGCPSGTAGYSDYTSDGALTTTLQAGSSYGCTVYAGQYSEGYAAWIDYNDDGVFDNVTERIGFSVGQVTGSGQVGVLGSSATFPIVLSCNPPLGQHRLRVRAMFNTNGSAVTPCTNNSYGEVEDYLITISAAVACPQPTGLSAANATTSSVELSWNVGCAETAWDLHVTTAGGGAPSGAPSHPNVNDNTSFLVNSGLTADTDYEFYVRAVCGGGNGESLWSGPFAFSTLPFAPECATLTTPANGATNVTLTATGTSFAWTAPVTGSMPDGYDVYLGTSPGTLTLLGNTTNLTEIITGLDYSTTYYWQVISVNAGGSATGCVEYSFTTQAAPPPPANDDCIGATVLTPGADFAANDIVGTNESATDSEVADPSIPDPACASYSGGDVWYSAVVPASGSITFEVNEIAGNLTDTGGAVYSGSCGALILEDCDDLSSASGDHPLISLTARTPGEVLYFRVWEYGNDETGTFAVSAYDASLSTSSFNLEGFKAYPNPVKDVLNLSYTKEISKVSVHNLLGQEVLSKSVNAMQSQVDLSRLSTGTYLVKVTVDGLENTIKIIKE</sequence>
<name>A0A1M6F732_9FLAO</name>
<keyword evidence="1 2" id="KW-0732">Signal</keyword>
<gene>
    <name evidence="4" type="ORF">SAMN05444363_2171</name>
</gene>
<dbReference type="Gene3D" id="2.60.40.10">
    <property type="entry name" value="Immunoglobulins"/>
    <property type="match status" value="3"/>
</dbReference>
<keyword evidence="5" id="KW-1185">Reference proteome</keyword>
<dbReference type="NCBIfam" id="TIGR04183">
    <property type="entry name" value="Por_Secre_tail"/>
    <property type="match status" value="1"/>
</dbReference>
<dbReference type="Pfam" id="PF00041">
    <property type="entry name" value="fn3"/>
    <property type="match status" value="1"/>
</dbReference>
<dbReference type="Gene3D" id="2.60.120.260">
    <property type="entry name" value="Galactose-binding domain-like"/>
    <property type="match status" value="1"/>
</dbReference>
<feature type="chain" id="PRO_5013336777" evidence="2">
    <location>
        <begin position="20"/>
        <end position="859"/>
    </location>
</feature>
<reference evidence="5" key="1">
    <citation type="submission" date="2016-11" db="EMBL/GenBank/DDBJ databases">
        <authorList>
            <person name="Varghese N."/>
            <person name="Submissions S."/>
        </authorList>
    </citation>
    <scope>NUCLEOTIDE SEQUENCE [LARGE SCALE GENOMIC DNA]</scope>
    <source>
        <strain evidence="5">DSM 18829</strain>
    </source>
</reference>
<feature type="domain" description="Fibronectin type-III" evidence="3">
    <location>
        <begin position="437"/>
        <end position="531"/>
    </location>
</feature>
<dbReference type="EMBL" id="FQZI01000003">
    <property type="protein sequence ID" value="SHI93554.1"/>
    <property type="molecule type" value="Genomic_DNA"/>
</dbReference>
<dbReference type="AlphaFoldDB" id="A0A1M6F732"/>
<dbReference type="Pfam" id="PF18962">
    <property type="entry name" value="Por_Secre_tail"/>
    <property type="match status" value="1"/>
</dbReference>
<evidence type="ECO:0000256" key="1">
    <source>
        <dbReference type="ARBA" id="ARBA00022729"/>
    </source>
</evidence>
<evidence type="ECO:0000313" key="4">
    <source>
        <dbReference type="EMBL" id="SHI93554.1"/>
    </source>
</evidence>
<dbReference type="InterPro" id="IPR045474">
    <property type="entry name" value="GEVED"/>
</dbReference>
<accession>A0A1M6F732</accession>
<dbReference type="RefSeq" id="WP_073311245.1">
    <property type="nucleotide sequence ID" value="NZ_FQZI01000003.1"/>
</dbReference>
<feature type="domain" description="Fibronectin type-III" evidence="3">
    <location>
        <begin position="540"/>
        <end position="630"/>
    </location>
</feature>
<dbReference type="Proteomes" id="UP000184488">
    <property type="component" value="Unassembled WGS sequence"/>
</dbReference>
<feature type="signal peptide" evidence="2">
    <location>
        <begin position="1"/>
        <end position="19"/>
    </location>
</feature>
<dbReference type="Pfam" id="PF20009">
    <property type="entry name" value="GEVED"/>
    <property type="match status" value="1"/>
</dbReference>
<dbReference type="SUPFAM" id="SSF49265">
    <property type="entry name" value="Fibronectin type III"/>
    <property type="match status" value="1"/>
</dbReference>
<dbReference type="InterPro" id="IPR036116">
    <property type="entry name" value="FN3_sf"/>
</dbReference>
<dbReference type="InterPro" id="IPR003961">
    <property type="entry name" value="FN3_dom"/>
</dbReference>
<dbReference type="InterPro" id="IPR013783">
    <property type="entry name" value="Ig-like_fold"/>
</dbReference>
<dbReference type="PROSITE" id="PS50853">
    <property type="entry name" value="FN3"/>
    <property type="match status" value="2"/>
</dbReference>
<dbReference type="OrthoDB" id="975384at2"/>
<dbReference type="InterPro" id="IPR026444">
    <property type="entry name" value="Secre_tail"/>
</dbReference>
<organism evidence="4 5">
    <name type="scientific">Flavobacterium terrae</name>
    <dbReference type="NCBI Taxonomy" id="415425"/>
    <lineage>
        <taxon>Bacteria</taxon>
        <taxon>Pseudomonadati</taxon>
        <taxon>Bacteroidota</taxon>
        <taxon>Flavobacteriia</taxon>
        <taxon>Flavobacteriales</taxon>
        <taxon>Flavobacteriaceae</taxon>
        <taxon>Flavobacterium</taxon>
    </lineage>
</organism>
<evidence type="ECO:0000313" key="5">
    <source>
        <dbReference type="Proteomes" id="UP000184488"/>
    </source>
</evidence>
<dbReference type="CDD" id="cd00063">
    <property type="entry name" value="FN3"/>
    <property type="match status" value="1"/>
</dbReference>